<dbReference type="InterPro" id="IPR010982">
    <property type="entry name" value="Lambda_DNA-bd_dom_sf"/>
</dbReference>
<dbReference type="GO" id="GO:0000976">
    <property type="term" value="F:transcription cis-regulatory region binding"/>
    <property type="evidence" value="ECO:0007669"/>
    <property type="project" value="TreeGrafter"/>
</dbReference>
<dbReference type="GO" id="GO:0003700">
    <property type="term" value="F:DNA-binding transcription factor activity"/>
    <property type="evidence" value="ECO:0007669"/>
    <property type="project" value="TreeGrafter"/>
</dbReference>
<proteinExistence type="predicted"/>
<comment type="caution">
    <text evidence="5">The sequence shown here is derived from an EMBL/GenBank/DDBJ whole genome shotgun (WGS) entry which is preliminary data.</text>
</comment>
<feature type="domain" description="HTH lacI-type" evidence="4">
    <location>
        <begin position="21"/>
        <end position="75"/>
    </location>
</feature>
<evidence type="ECO:0000313" key="5">
    <source>
        <dbReference type="EMBL" id="MBA8794361.1"/>
    </source>
</evidence>
<name>A0A7W3ISD3_9ACTN</name>
<gene>
    <name evidence="5" type="ORF">FHX74_001980</name>
</gene>
<protein>
    <submittedName>
        <fullName evidence="5">DNA-binding LacI/PurR family transcriptional regulator</fullName>
    </submittedName>
</protein>
<dbReference type="InterPro" id="IPR028082">
    <property type="entry name" value="Peripla_BP_I"/>
</dbReference>
<dbReference type="Proteomes" id="UP000523079">
    <property type="component" value="Unassembled WGS sequence"/>
</dbReference>
<sequence length="347" mass="36549">MPGDRVAVSGVDAWRPADGRATIVDVAAAAGVSRQTVTRAMNDMPGISPRTKARVLAAAQELQYRPSRFGRGLVKPSQRTLGLLVTDLTNPYYPELASAVIGAAAERGWSVVLAEEKHATDHRRQVRELAGQVDALVGYVGAEHPGRGEDTDERLGVPLVQVDVEPHQTDHGGVVFSPRLGVEQAIEHLAGFGVRRPVMIDSAGPDLPSRRGRLFVDGWAARGVDALWIPAGDATVTTGVSGLERALGERPDLDAVLAFNDVMALGVLSALRGHGIGVPDQVRVIGVDGLSLGELANPRLTTIAIDLAVVARLAVELAVGMDGGTVPRSGPGARRSVSYQLHVRESA</sequence>
<keyword evidence="3" id="KW-0804">Transcription</keyword>
<dbReference type="CDD" id="cd06267">
    <property type="entry name" value="PBP1_LacI_sugar_binding-like"/>
    <property type="match status" value="1"/>
</dbReference>
<dbReference type="CDD" id="cd01392">
    <property type="entry name" value="HTH_LacI"/>
    <property type="match status" value="1"/>
</dbReference>
<keyword evidence="2 5" id="KW-0238">DNA-binding</keyword>
<evidence type="ECO:0000256" key="1">
    <source>
        <dbReference type="ARBA" id="ARBA00023015"/>
    </source>
</evidence>
<evidence type="ECO:0000256" key="2">
    <source>
        <dbReference type="ARBA" id="ARBA00023125"/>
    </source>
</evidence>
<reference evidence="5 6" key="1">
    <citation type="submission" date="2020-07" db="EMBL/GenBank/DDBJ databases">
        <title>Sequencing the genomes of 1000 actinobacteria strains.</title>
        <authorList>
            <person name="Klenk H.-P."/>
        </authorList>
    </citation>
    <scope>NUCLEOTIDE SEQUENCE [LARGE SCALE GENOMIC DNA]</scope>
    <source>
        <strain evidence="5 6">DSM 100723</strain>
    </source>
</reference>
<dbReference type="Gene3D" id="3.40.50.2300">
    <property type="match status" value="2"/>
</dbReference>
<evidence type="ECO:0000256" key="3">
    <source>
        <dbReference type="ARBA" id="ARBA00023163"/>
    </source>
</evidence>
<dbReference type="Pfam" id="PF13377">
    <property type="entry name" value="Peripla_BP_3"/>
    <property type="match status" value="1"/>
</dbReference>
<dbReference type="PROSITE" id="PS50932">
    <property type="entry name" value="HTH_LACI_2"/>
    <property type="match status" value="1"/>
</dbReference>
<dbReference type="Pfam" id="PF00356">
    <property type="entry name" value="LacI"/>
    <property type="match status" value="1"/>
</dbReference>
<dbReference type="Gene3D" id="1.10.260.40">
    <property type="entry name" value="lambda repressor-like DNA-binding domains"/>
    <property type="match status" value="1"/>
</dbReference>
<dbReference type="EMBL" id="JACGWT010000003">
    <property type="protein sequence ID" value="MBA8794361.1"/>
    <property type="molecule type" value="Genomic_DNA"/>
</dbReference>
<dbReference type="PANTHER" id="PTHR30146">
    <property type="entry name" value="LACI-RELATED TRANSCRIPTIONAL REPRESSOR"/>
    <property type="match status" value="1"/>
</dbReference>
<dbReference type="PANTHER" id="PTHR30146:SF109">
    <property type="entry name" value="HTH-TYPE TRANSCRIPTIONAL REGULATOR GALS"/>
    <property type="match status" value="1"/>
</dbReference>
<evidence type="ECO:0000259" key="4">
    <source>
        <dbReference type="PROSITE" id="PS50932"/>
    </source>
</evidence>
<dbReference type="SUPFAM" id="SSF53822">
    <property type="entry name" value="Periplasmic binding protein-like I"/>
    <property type="match status" value="1"/>
</dbReference>
<dbReference type="InterPro" id="IPR046335">
    <property type="entry name" value="LacI/GalR-like_sensor"/>
</dbReference>
<dbReference type="SUPFAM" id="SSF47413">
    <property type="entry name" value="lambda repressor-like DNA-binding domains"/>
    <property type="match status" value="1"/>
</dbReference>
<keyword evidence="1" id="KW-0805">Transcription regulation</keyword>
<dbReference type="RefSeq" id="WP_220483752.1">
    <property type="nucleotide sequence ID" value="NZ_JACGWT010000003.1"/>
</dbReference>
<evidence type="ECO:0000313" key="6">
    <source>
        <dbReference type="Proteomes" id="UP000523079"/>
    </source>
</evidence>
<dbReference type="AlphaFoldDB" id="A0A7W3ISD3"/>
<dbReference type="SMART" id="SM00354">
    <property type="entry name" value="HTH_LACI"/>
    <property type="match status" value="1"/>
</dbReference>
<dbReference type="PROSITE" id="PS00356">
    <property type="entry name" value="HTH_LACI_1"/>
    <property type="match status" value="1"/>
</dbReference>
<dbReference type="InterPro" id="IPR000843">
    <property type="entry name" value="HTH_LacI"/>
</dbReference>
<keyword evidence="6" id="KW-1185">Reference proteome</keyword>
<accession>A0A7W3ISD3</accession>
<organism evidence="5 6">
    <name type="scientific">Microlunatus kandeliicorticis</name>
    <dbReference type="NCBI Taxonomy" id="1759536"/>
    <lineage>
        <taxon>Bacteria</taxon>
        <taxon>Bacillati</taxon>
        <taxon>Actinomycetota</taxon>
        <taxon>Actinomycetes</taxon>
        <taxon>Propionibacteriales</taxon>
        <taxon>Propionibacteriaceae</taxon>
        <taxon>Microlunatus</taxon>
    </lineage>
</organism>